<dbReference type="Proteomes" id="UP000028302">
    <property type="component" value="Unassembled WGS sequence"/>
</dbReference>
<dbReference type="EMBL" id="APNK01000029">
    <property type="protein sequence ID" value="KEZ76468.1"/>
    <property type="molecule type" value="Genomic_DNA"/>
</dbReference>
<comment type="caution">
    <text evidence="4">The sequence shown here is derived from an EMBL/GenBank/DDBJ whole genome shotgun (WGS) entry which is preliminary data.</text>
</comment>
<dbReference type="InterPro" id="IPR036188">
    <property type="entry name" value="FAD/NAD-bd_sf"/>
</dbReference>
<name>A0A084IID4_SALHC</name>
<dbReference type="SUPFAM" id="SSF51905">
    <property type="entry name" value="FAD/NAD(P)-binding domain"/>
    <property type="match status" value="1"/>
</dbReference>
<evidence type="ECO:0000313" key="5">
    <source>
        <dbReference type="Proteomes" id="UP000028302"/>
    </source>
</evidence>
<dbReference type="InterPro" id="IPR041854">
    <property type="entry name" value="BFD-like_2Fe2S-bd_dom_sf"/>
</dbReference>
<dbReference type="Gene3D" id="3.30.9.10">
    <property type="entry name" value="D-Amino Acid Oxidase, subunit A, domain 2"/>
    <property type="match status" value="1"/>
</dbReference>
<evidence type="ECO:0000313" key="4">
    <source>
        <dbReference type="EMBL" id="KEZ76468.1"/>
    </source>
</evidence>
<reference evidence="4 5" key="1">
    <citation type="submission" date="2013-03" db="EMBL/GenBank/DDBJ databases">
        <title>Salinisphaera hydrothermalis C41B8 Genome Sequencing.</title>
        <authorList>
            <person name="Li C."/>
            <person name="Lai Q."/>
            <person name="Shao Z."/>
        </authorList>
    </citation>
    <scope>NUCLEOTIDE SEQUENCE [LARGE SCALE GENOMIC DNA]</scope>
    <source>
        <strain evidence="4 5">C41B8</strain>
    </source>
</reference>
<dbReference type="PANTHER" id="PTHR42720">
    <property type="entry name" value="GLYCEROL-3-PHOSPHATE DEHYDROGENASE"/>
    <property type="match status" value="1"/>
</dbReference>
<evidence type="ECO:0000259" key="3">
    <source>
        <dbReference type="Pfam" id="PF04324"/>
    </source>
</evidence>
<organism evidence="4 5">
    <name type="scientific">Salinisphaera hydrothermalis (strain C41B8)</name>
    <dbReference type="NCBI Taxonomy" id="1304275"/>
    <lineage>
        <taxon>Bacteria</taxon>
        <taxon>Pseudomonadati</taxon>
        <taxon>Pseudomonadota</taxon>
        <taxon>Gammaproteobacteria</taxon>
        <taxon>Salinisphaerales</taxon>
        <taxon>Salinisphaeraceae</taxon>
        <taxon>Salinisphaera</taxon>
    </lineage>
</organism>
<dbReference type="Pfam" id="PF01266">
    <property type="entry name" value="DAO"/>
    <property type="match status" value="1"/>
</dbReference>
<dbReference type="Pfam" id="PF04324">
    <property type="entry name" value="Fer2_BFD"/>
    <property type="match status" value="1"/>
</dbReference>
<evidence type="ECO:0000256" key="1">
    <source>
        <dbReference type="ARBA" id="ARBA00023002"/>
    </source>
</evidence>
<gene>
    <name evidence="4" type="ORF">C41B8_14910</name>
</gene>
<protein>
    <submittedName>
        <fullName evidence="4">FAD-dependent oxidoreductase</fullName>
    </submittedName>
</protein>
<dbReference type="PROSITE" id="PS51257">
    <property type="entry name" value="PROKAR_LIPOPROTEIN"/>
    <property type="match status" value="1"/>
</dbReference>
<dbReference type="GO" id="GO:0016491">
    <property type="term" value="F:oxidoreductase activity"/>
    <property type="evidence" value="ECO:0007669"/>
    <property type="project" value="UniProtKB-KW"/>
</dbReference>
<evidence type="ECO:0000259" key="2">
    <source>
        <dbReference type="Pfam" id="PF01266"/>
    </source>
</evidence>
<dbReference type="PANTHER" id="PTHR42720:SF1">
    <property type="entry name" value="GLYCEROL 3-PHOSPHATE OXIDASE"/>
    <property type="match status" value="1"/>
</dbReference>
<keyword evidence="5" id="KW-1185">Reference proteome</keyword>
<dbReference type="eggNOG" id="COG0579">
    <property type="taxonomic scope" value="Bacteria"/>
</dbReference>
<keyword evidence="1" id="KW-0560">Oxidoreductase</keyword>
<dbReference type="SUPFAM" id="SSF54373">
    <property type="entry name" value="FAD-linked reductases, C-terminal domain"/>
    <property type="match status" value="1"/>
</dbReference>
<dbReference type="CDD" id="cd19946">
    <property type="entry name" value="GlpA-like_Fer2_BFD-like"/>
    <property type="match status" value="1"/>
</dbReference>
<feature type="domain" description="BFD-like [2Fe-2S]-binding" evidence="3">
    <location>
        <begin position="402"/>
        <end position="453"/>
    </location>
</feature>
<dbReference type="STRING" id="1304275.C41B8_14910"/>
<dbReference type="InterPro" id="IPR052745">
    <property type="entry name" value="G3P_Oxidase/Oxidoreductase"/>
</dbReference>
<feature type="domain" description="FAD dependent oxidoreductase" evidence="2">
    <location>
        <begin position="15"/>
        <end position="362"/>
    </location>
</feature>
<sequence length="470" mass="50353">MIVESRGERSEGLYDVAVIGGGVVGCAVARRFTLEGARVVLLEKAPDILAGASKGNSAILHTGFDAPEGSLELACMQAGYTEYRAIHESLNLPLLTTGAIVAAWNEHDEAELDAIVARAHANGVDNVRRIDRAEVLAREPQLNPAVRGGVLVPDEHVIDPWSAPLAYLTQAMANGAEVRRDCEVTGGAFDGAAWQLDTSRGRIAAAQVINCAGLYGDVVEQRLLGEAHMQIRPRKGQFVVFDKAAAALVDHILLPVPQPRTKGVVVTRTAYGNVLVGPTAEEQDDREHARVDHDTLEALIAAGAERLPALADMPVTAVYAGLRPATEDKEYRIRHEPARHWLTLGGVRSTGLTAALGIAAHAYALYREYVEHQPLASPVTPWVPNIAEHRPRDWQAAGYGEIVCHCELVTRREIEAALASSLPPGDIGGLKRRTRACMGRCQGFYCGARVAQIAGDALATPLSTGAAHEH</sequence>
<accession>A0A084IID4</accession>
<dbReference type="InterPro" id="IPR007419">
    <property type="entry name" value="BFD-like_2Fe2S-bd_dom"/>
</dbReference>
<proteinExistence type="predicted"/>
<dbReference type="InterPro" id="IPR006076">
    <property type="entry name" value="FAD-dep_OxRdtase"/>
</dbReference>
<dbReference type="AlphaFoldDB" id="A0A084IID4"/>
<dbReference type="Gene3D" id="1.10.10.1100">
    <property type="entry name" value="BFD-like [2Fe-2S]-binding domain"/>
    <property type="match status" value="1"/>
</dbReference>
<dbReference type="Gene3D" id="3.50.50.60">
    <property type="entry name" value="FAD/NAD(P)-binding domain"/>
    <property type="match status" value="1"/>
</dbReference>
<dbReference type="PATRIC" id="fig|1304275.5.peg.3047"/>